<organism evidence="1 2">
    <name type="scientific">Marine Group I thaumarchaeote SCGC AAA799-D11</name>
    <dbReference type="NCBI Taxonomy" id="1502291"/>
    <lineage>
        <taxon>Archaea</taxon>
        <taxon>Nitrososphaerota</taxon>
        <taxon>Marine Group I</taxon>
    </lineage>
</organism>
<name>A0A087RT50_9ARCH</name>
<reference evidence="1 2" key="1">
    <citation type="submission" date="2014-06" db="EMBL/GenBank/DDBJ databases">
        <authorList>
            <person name="Ngugi D.K."/>
            <person name="Blom J."/>
            <person name="Alam I."/>
            <person name="Rashid M."/>
            <person name="Baalawi W."/>
            <person name="Zhang G."/>
            <person name="Hikmawan T."/>
            <person name="Guan Y."/>
            <person name="Antunes A."/>
            <person name="Siam R."/>
            <person name="El-Dorry H."/>
            <person name="Bajic V."/>
            <person name="Stingl U."/>
        </authorList>
    </citation>
    <scope>NUCLEOTIDE SEQUENCE [LARGE SCALE GENOMIC DNA]</scope>
    <source>
        <strain evidence="1">SCGC AAA799-D11</strain>
    </source>
</reference>
<dbReference type="InterPro" id="IPR036390">
    <property type="entry name" value="WH_DNA-bd_sf"/>
</dbReference>
<dbReference type="STRING" id="1502291.AAA799D11_00597"/>
<protein>
    <submittedName>
        <fullName evidence="1">Uncharacterized protein</fullName>
    </submittedName>
</protein>
<accession>A0A087RT50</accession>
<proteinExistence type="predicted"/>
<evidence type="ECO:0000313" key="1">
    <source>
        <dbReference type="EMBL" id="KFM16654.1"/>
    </source>
</evidence>
<dbReference type="Proteomes" id="UP000029386">
    <property type="component" value="Unassembled WGS sequence"/>
</dbReference>
<comment type="caution">
    <text evidence="1">The sequence shown here is derived from an EMBL/GenBank/DDBJ whole genome shotgun (WGS) entry which is preliminary data.</text>
</comment>
<dbReference type="AlphaFoldDB" id="A0A087RT50"/>
<evidence type="ECO:0000313" key="2">
    <source>
        <dbReference type="Proteomes" id="UP000029386"/>
    </source>
</evidence>
<sequence length="296" mass="34707">MSNRIFKIHTYYTAKSNKTSTYLVPLYIKSGMAVSIRERGRLPKFDSTENAILRLLIKNKDVMGFNQIHRELGGTLSKHTVSINLKLLLSQNKIQKTKNGKYKLRAGKDFVKNVENLEKLLKSLDKIIPDLKPREKAYIGLYIWTVIFQEQTHPGLEFWTSNFIPISNKPPRGKYNKTLEEFFLSRNQNSIFLDELYRLFFDFCREFNPKVLNEVMLDVITNRSQNLNSKNKNHAELSKLLHKEIFIQRSDYETYYGTALCNAILDVKHESLTIDFVKKIKELKLSDESFDKRIIE</sequence>
<keyword evidence="2" id="KW-1185">Reference proteome</keyword>
<dbReference type="SUPFAM" id="SSF46785">
    <property type="entry name" value="Winged helix' DNA-binding domain"/>
    <property type="match status" value="1"/>
</dbReference>
<dbReference type="EMBL" id="JOSY01000016">
    <property type="protein sequence ID" value="KFM16654.1"/>
    <property type="molecule type" value="Genomic_DNA"/>
</dbReference>
<dbReference type="InterPro" id="IPR036388">
    <property type="entry name" value="WH-like_DNA-bd_sf"/>
</dbReference>
<gene>
    <name evidence="1" type="ORF">AAA799D11_00597</name>
</gene>
<dbReference type="Gene3D" id="1.10.10.10">
    <property type="entry name" value="Winged helix-like DNA-binding domain superfamily/Winged helix DNA-binding domain"/>
    <property type="match status" value="1"/>
</dbReference>